<evidence type="ECO:0000256" key="1">
    <source>
        <dbReference type="SAM" id="Phobius"/>
    </source>
</evidence>
<feature type="transmembrane region" description="Helical" evidence="1">
    <location>
        <begin position="6"/>
        <end position="24"/>
    </location>
</feature>
<evidence type="ECO:0000313" key="2">
    <source>
        <dbReference type="EMBL" id="HIV11737.1"/>
    </source>
</evidence>
<keyword evidence="1" id="KW-1133">Transmembrane helix</keyword>
<organism evidence="2 3">
    <name type="scientific">Candidatus Pullilachnospira stercoravium</name>
    <dbReference type="NCBI Taxonomy" id="2840913"/>
    <lineage>
        <taxon>Bacteria</taxon>
        <taxon>Bacillati</taxon>
        <taxon>Bacillota</taxon>
        <taxon>Clostridia</taxon>
        <taxon>Lachnospirales</taxon>
        <taxon>Lachnospiraceae</taxon>
        <taxon>Lachnospiraceae incertae sedis</taxon>
        <taxon>Candidatus Pullilachnospira</taxon>
    </lineage>
</organism>
<sequence>MEIFGVMLGVILTALVLLYACWVIRRRVRQIKNGHFCDCSRCSKSCGKGSCVYSGQQRNGEWI</sequence>
<comment type="caution">
    <text evidence="2">The sequence shown here is derived from an EMBL/GenBank/DDBJ whole genome shotgun (WGS) entry which is preliminary data.</text>
</comment>
<protein>
    <submittedName>
        <fullName evidence="2">FeoB-associated Cys-rich membrane protein</fullName>
    </submittedName>
</protein>
<gene>
    <name evidence="2" type="ORF">IAA63_01170</name>
</gene>
<accession>A0A9D1NSI8</accession>
<keyword evidence="1" id="KW-0812">Transmembrane</keyword>
<name>A0A9D1NSI8_9FIRM</name>
<dbReference type="AlphaFoldDB" id="A0A9D1NSI8"/>
<proteinExistence type="predicted"/>
<evidence type="ECO:0000313" key="3">
    <source>
        <dbReference type="Proteomes" id="UP000886723"/>
    </source>
</evidence>
<dbReference type="Proteomes" id="UP000886723">
    <property type="component" value="Unassembled WGS sequence"/>
</dbReference>
<dbReference type="EMBL" id="DVON01000027">
    <property type="protein sequence ID" value="HIV11737.1"/>
    <property type="molecule type" value="Genomic_DNA"/>
</dbReference>
<reference evidence="2" key="1">
    <citation type="submission" date="2020-10" db="EMBL/GenBank/DDBJ databases">
        <authorList>
            <person name="Gilroy R."/>
        </authorList>
    </citation>
    <scope>NUCLEOTIDE SEQUENCE</scope>
    <source>
        <strain evidence="2">ChiBcec2-4451</strain>
    </source>
</reference>
<reference evidence="2" key="2">
    <citation type="journal article" date="2021" name="PeerJ">
        <title>Extensive microbial diversity within the chicken gut microbiome revealed by metagenomics and culture.</title>
        <authorList>
            <person name="Gilroy R."/>
            <person name="Ravi A."/>
            <person name="Getino M."/>
            <person name="Pursley I."/>
            <person name="Horton D.L."/>
            <person name="Alikhan N.F."/>
            <person name="Baker D."/>
            <person name="Gharbi K."/>
            <person name="Hall N."/>
            <person name="Watson M."/>
            <person name="Adriaenssens E.M."/>
            <person name="Foster-Nyarko E."/>
            <person name="Jarju S."/>
            <person name="Secka A."/>
            <person name="Antonio M."/>
            <person name="Oren A."/>
            <person name="Chaudhuri R.R."/>
            <person name="La Ragione R."/>
            <person name="Hildebrand F."/>
            <person name="Pallen M.J."/>
        </authorList>
    </citation>
    <scope>NUCLEOTIDE SEQUENCE</scope>
    <source>
        <strain evidence="2">ChiBcec2-4451</strain>
    </source>
</reference>
<dbReference type="Pfam" id="PF12669">
    <property type="entry name" value="FeoB_associated"/>
    <property type="match status" value="1"/>
</dbReference>
<keyword evidence="1" id="KW-0472">Membrane</keyword>